<organism evidence="3 4">
    <name type="scientific">Russula ochroleuca</name>
    <dbReference type="NCBI Taxonomy" id="152965"/>
    <lineage>
        <taxon>Eukaryota</taxon>
        <taxon>Fungi</taxon>
        <taxon>Dikarya</taxon>
        <taxon>Basidiomycota</taxon>
        <taxon>Agaricomycotina</taxon>
        <taxon>Agaricomycetes</taxon>
        <taxon>Russulales</taxon>
        <taxon>Russulaceae</taxon>
        <taxon>Russula</taxon>
    </lineage>
</organism>
<dbReference type="OrthoDB" id="3346544at2759"/>
<evidence type="ECO:0000313" key="4">
    <source>
        <dbReference type="Proteomes" id="UP000759537"/>
    </source>
</evidence>
<name>A0A9P5MSM1_9AGAM</name>
<feature type="region of interest" description="Disordered" evidence="1">
    <location>
        <begin position="291"/>
        <end position="326"/>
    </location>
</feature>
<keyword evidence="2" id="KW-1133">Transmembrane helix</keyword>
<feature type="transmembrane region" description="Helical" evidence="2">
    <location>
        <begin position="241"/>
        <end position="260"/>
    </location>
</feature>
<proteinExistence type="predicted"/>
<gene>
    <name evidence="3" type="ORF">DFH94DRAFT_634590</name>
</gene>
<evidence type="ECO:0000313" key="3">
    <source>
        <dbReference type="EMBL" id="KAF8477787.1"/>
    </source>
</evidence>
<comment type="caution">
    <text evidence="3">The sequence shown here is derived from an EMBL/GenBank/DDBJ whole genome shotgun (WGS) entry which is preliminary data.</text>
</comment>
<feature type="transmembrane region" description="Helical" evidence="2">
    <location>
        <begin position="90"/>
        <end position="109"/>
    </location>
</feature>
<dbReference type="EMBL" id="WHVB01000013">
    <property type="protein sequence ID" value="KAF8477787.1"/>
    <property type="molecule type" value="Genomic_DNA"/>
</dbReference>
<reference evidence="3" key="2">
    <citation type="journal article" date="2020" name="Nat. Commun.">
        <title>Large-scale genome sequencing of mycorrhizal fungi provides insights into the early evolution of symbiotic traits.</title>
        <authorList>
            <person name="Miyauchi S."/>
            <person name="Kiss E."/>
            <person name="Kuo A."/>
            <person name="Drula E."/>
            <person name="Kohler A."/>
            <person name="Sanchez-Garcia M."/>
            <person name="Morin E."/>
            <person name="Andreopoulos B."/>
            <person name="Barry K.W."/>
            <person name="Bonito G."/>
            <person name="Buee M."/>
            <person name="Carver A."/>
            <person name="Chen C."/>
            <person name="Cichocki N."/>
            <person name="Clum A."/>
            <person name="Culley D."/>
            <person name="Crous P.W."/>
            <person name="Fauchery L."/>
            <person name="Girlanda M."/>
            <person name="Hayes R.D."/>
            <person name="Keri Z."/>
            <person name="LaButti K."/>
            <person name="Lipzen A."/>
            <person name="Lombard V."/>
            <person name="Magnuson J."/>
            <person name="Maillard F."/>
            <person name="Murat C."/>
            <person name="Nolan M."/>
            <person name="Ohm R.A."/>
            <person name="Pangilinan J."/>
            <person name="Pereira M.F."/>
            <person name="Perotto S."/>
            <person name="Peter M."/>
            <person name="Pfister S."/>
            <person name="Riley R."/>
            <person name="Sitrit Y."/>
            <person name="Stielow J.B."/>
            <person name="Szollosi G."/>
            <person name="Zifcakova L."/>
            <person name="Stursova M."/>
            <person name="Spatafora J.W."/>
            <person name="Tedersoo L."/>
            <person name="Vaario L.M."/>
            <person name="Yamada A."/>
            <person name="Yan M."/>
            <person name="Wang P."/>
            <person name="Xu J."/>
            <person name="Bruns T."/>
            <person name="Baldrian P."/>
            <person name="Vilgalys R."/>
            <person name="Dunand C."/>
            <person name="Henrissat B."/>
            <person name="Grigoriev I.V."/>
            <person name="Hibbett D."/>
            <person name="Nagy L.G."/>
            <person name="Martin F.M."/>
        </authorList>
    </citation>
    <scope>NUCLEOTIDE SEQUENCE</scope>
    <source>
        <strain evidence="3">Prilba</strain>
    </source>
</reference>
<feature type="transmembrane region" description="Helical" evidence="2">
    <location>
        <begin position="210"/>
        <end position="235"/>
    </location>
</feature>
<dbReference type="AlphaFoldDB" id="A0A9P5MSM1"/>
<reference evidence="3" key="1">
    <citation type="submission" date="2019-10" db="EMBL/GenBank/DDBJ databases">
        <authorList>
            <consortium name="DOE Joint Genome Institute"/>
            <person name="Kuo A."/>
            <person name="Miyauchi S."/>
            <person name="Kiss E."/>
            <person name="Drula E."/>
            <person name="Kohler A."/>
            <person name="Sanchez-Garcia M."/>
            <person name="Andreopoulos B."/>
            <person name="Barry K.W."/>
            <person name="Bonito G."/>
            <person name="Buee M."/>
            <person name="Carver A."/>
            <person name="Chen C."/>
            <person name="Cichocki N."/>
            <person name="Clum A."/>
            <person name="Culley D."/>
            <person name="Crous P.W."/>
            <person name="Fauchery L."/>
            <person name="Girlanda M."/>
            <person name="Hayes R."/>
            <person name="Keri Z."/>
            <person name="LaButti K."/>
            <person name="Lipzen A."/>
            <person name="Lombard V."/>
            <person name="Magnuson J."/>
            <person name="Maillard F."/>
            <person name="Morin E."/>
            <person name="Murat C."/>
            <person name="Nolan M."/>
            <person name="Ohm R."/>
            <person name="Pangilinan J."/>
            <person name="Pereira M."/>
            <person name="Perotto S."/>
            <person name="Peter M."/>
            <person name="Riley R."/>
            <person name="Sitrit Y."/>
            <person name="Stielow B."/>
            <person name="Szollosi G."/>
            <person name="Zifcakova L."/>
            <person name="Stursova M."/>
            <person name="Spatafora J.W."/>
            <person name="Tedersoo L."/>
            <person name="Vaario L.-M."/>
            <person name="Yamada A."/>
            <person name="Yan M."/>
            <person name="Wang P."/>
            <person name="Xu J."/>
            <person name="Bruns T."/>
            <person name="Baldrian P."/>
            <person name="Vilgalys R."/>
            <person name="Henrissat B."/>
            <person name="Grigoriev I.V."/>
            <person name="Hibbett D."/>
            <person name="Nagy L.G."/>
            <person name="Martin F.M."/>
        </authorList>
    </citation>
    <scope>NUCLEOTIDE SEQUENCE</scope>
    <source>
        <strain evidence="3">Prilba</strain>
    </source>
</reference>
<keyword evidence="2" id="KW-0812">Transmembrane</keyword>
<dbReference type="Proteomes" id="UP000759537">
    <property type="component" value="Unassembled WGS sequence"/>
</dbReference>
<keyword evidence="2" id="KW-0472">Membrane</keyword>
<feature type="transmembrane region" description="Helical" evidence="2">
    <location>
        <begin position="17"/>
        <end position="35"/>
    </location>
</feature>
<keyword evidence="4" id="KW-1185">Reference proteome</keyword>
<feature type="transmembrane region" description="Helical" evidence="2">
    <location>
        <begin position="121"/>
        <end position="144"/>
    </location>
</feature>
<evidence type="ECO:0000256" key="2">
    <source>
        <dbReference type="SAM" id="Phobius"/>
    </source>
</evidence>
<evidence type="ECO:0000256" key="1">
    <source>
        <dbReference type="SAM" id="MobiDB-lite"/>
    </source>
</evidence>
<feature type="transmembrane region" description="Helical" evidence="2">
    <location>
        <begin position="164"/>
        <end position="189"/>
    </location>
</feature>
<feature type="transmembrane region" description="Helical" evidence="2">
    <location>
        <begin position="47"/>
        <end position="70"/>
    </location>
</feature>
<sequence>MTTDNDMLSLVGFGCESFLYGCYTILFAMFVYLKLNSPDRTNSVKGLLFIMSVLLYLSSSGHFALEFFHFNQALSTTGVKGFANYNTSTVIGSGLLLSLAGIFGDLILLYRCWMLWCKNYWIIFIPSLSVITSLVSLGIDMHIFLRMIRASTVGPVPPASNVRWNLAAFIIGTGSNAIVTTLIAVRIWHLSPRRRRDVLGPNFPTRTGRAAFAIVVESGMLYLAVQLVFLILYSIRHPAQVIMSMMVAQIYGIAPTLIFIRMSGLLYTPSEVIHSGVTSASLPVSIQFGSGHGSDGTTASTDRSLRVATENPKSKIVGEQKPSGGD</sequence>
<protein>
    <submittedName>
        <fullName evidence="3">Uncharacterized protein</fullName>
    </submittedName>
</protein>
<accession>A0A9P5MSM1</accession>